<evidence type="ECO:0000256" key="1">
    <source>
        <dbReference type="SAM" id="Coils"/>
    </source>
</evidence>
<protein>
    <submittedName>
        <fullName evidence="2">Uncharacterized protein</fullName>
    </submittedName>
</protein>
<dbReference type="EMBL" id="CP060696">
    <property type="protein sequence ID" value="QNO18835.1"/>
    <property type="molecule type" value="Genomic_DNA"/>
</dbReference>
<gene>
    <name evidence="2" type="ORF">H6X83_04150</name>
</gene>
<name>A0A7G9WJH3_9FIRM</name>
<reference evidence="2 3" key="1">
    <citation type="submission" date="2020-08" db="EMBL/GenBank/DDBJ databases">
        <authorList>
            <person name="Ren C."/>
            <person name="Gu Y."/>
            <person name="Xu Y."/>
        </authorList>
    </citation>
    <scope>NUCLEOTIDE SEQUENCE [LARGE SCALE GENOMIC DNA]</scope>
    <source>
        <strain evidence="2 3">LBM18003</strain>
    </source>
</reference>
<dbReference type="KEGG" id="caml:H6X83_04150"/>
<dbReference type="RefSeq" id="WP_212507902.1">
    <property type="nucleotide sequence ID" value="NZ_CP060696.1"/>
</dbReference>
<evidence type="ECO:0000313" key="3">
    <source>
        <dbReference type="Proteomes" id="UP000516046"/>
    </source>
</evidence>
<dbReference type="AlphaFoldDB" id="A0A7G9WJH3"/>
<accession>A0A7G9WJH3</accession>
<evidence type="ECO:0000313" key="2">
    <source>
        <dbReference type="EMBL" id="QNO18835.1"/>
    </source>
</evidence>
<proteinExistence type="predicted"/>
<feature type="coiled-coil region" evidence="1">
    <location>
        <begin position="1"/>
        <end position="28"/>
    </location>
</feature>
<organism evidence="2 3">
    <name type="scientific">Caproicibacterium amylolyticum</name>
    <dbReference type="NCBI Taxonomy" id="2766537"/>
    <lineage>
        <taxon>Bacteria</taxon>
        <taxon>Bacillati</taxon>
        <taxon>Bacillota</taxon>
        <taxon>Clostridia</taxon>
        <taxon>Eubacteriales</taxon>
        <taxon>Oscillospiraceae</taxon>
        <taxon>Caproicibacterium</taxon>
    </lineage>
</organism>
<keyword evidence="1" id="KW-0175">Coiled coil</keyword>
<dbReference type="Proteomes" id="UP000516046">
    <property type="component" value="Chromosome"/>
</dbReference>
<keyword evidence="3" id="KW-1185">Reference proteome</keyword>
<sequence>MENSLSKVQRLQAERENCIRQASDYQTRFPDSIRLFQRAEALQIEIDEEVKSNVLSVQPHHTTNLP</sequence>